<feature type="transmembrane region" description="Helical" evidence="1">
    <location>
        <begin position="43"/>
        <end position="64"/>
    </location>
</feature>
<accession>A0A5R8KF78</accession>
<dbReference type="Proteomes" id="UP000306196">
    <property type="component" value="Unassembled WGS sequence"/>
</dbReference>
<keyword evidence="3" id="KW-1185">Reference proteome</keyword>
<protein>
    <recommendedName>
        <fullName evidence="4">DUF3137 domain-containing protein</fullName>
    </recommendedName>
</protein>
<dbReference type="AlphaFoldDB" id="A0A5R8KF78"/>
<reference evidence="2 3" key="1">
    <citation type="submission" date="2019-05" db="EMBL/GenBank/DDBJ databases">
        <title>Verrucobacter flavum gen. nov., sp. nov. a new member of the family Verrucomicrobiaceae.</title>
        <authorList>
            <person name="Szuroczki S."/>
            <person name="Abbaszade G."/>
            <person name="Szabo A."/>
            <person name="Felfoldi T."/>
            <person name="Schumann P."/>
            <person name="Boka K."/>
            <person name="Keki Z."/>
            <person name="Toumi M."/>
            <person name="Toth E."/>
        </authorList>
    </citation>
    <scope>NUCLEOTIDE SEQUENCE [LARGE SCALE GENOMIC DNA]</scope>
    <source>
        <strain evidence="2 3">MG-N-17</strain>
    </source>
</reference>
<comment type="caution">
    <text evidence="2">The sequence shown here is derived from an EMBL/GenBank/DDBJ whole genome shotgun (WGS) entry which is preliminary data.</text>
</comment>
<dbReference type="RefSeq" id="WP_138085787.1">
    <property type="nucleotide sequence ID" value="NZ_VAUV01000006.1"/>
</dbReference>
<organism evidence="2 3">
    <name type="scientific">Phragmitibacter flavus</name>
    <dbReference type="NCBI Taxonomy" id="2576071"/>
    <lineage>
        <taxon>Bacteria</taxon>
        <taxon>Pseudomonadati</taxon>
        <taxon>Verrucomicrobiota</taxon>
        <taxon>Verrucomicrobiia</taxon>
        <taxon>Verrucomicrobiales</taxon>
        <taxon>Verrucomicrobiaceae</taxon>
        <taxon>Phragmitibacter</taxon>
    </lineage>
</organism>
<evidence type="ECO:0000313" key="2">
    <source>
        <dbReference type="EMBL" id="TLD70958.1"/>
    </source>
</evidence>
<keyword evidence="1" id="KW-0812">Transmembrane</keyword>
<sequence length="270" mass="31089">MSSILLIIGILVFSWGCRSFQNRYVNKAGWLALLAATYLGGYFFSNSHIGGATALAMWLIFPWLGIVTRVRKLRFPIRHELKHRFPPPKDIFPDLDEITDEVEEAGFEKTDDAGWKWESADHFVRLFYHADKKLQANISVSQQDGFVFSYASLTTRTADGHSFVTTNYPFSFTMKTAPLQQINRSEDADSFEEMLSSHDEFLDSLAINSERISVQDPELLPTTVSQELSQQIDHNLLTGVIVRLDEHHFRYSWRGCVFLWLQMVKDMIRV</sequence>
<dbReference type="OrthoDB" id="185306at2"/>
<evidence type="ECO:0000256" key="1">
    <source>
        <dbReference type="SAM" id="Phobius"/>
    </source>
</evidence>
<evidence type="ECO:0000313" key="3">
    <source>
        <dbReference type="Proteomes" id="UP000306196"/>
    </source>
</evidence>
<proteinExistence type="predicted"/>
<keyword evidence="1" id="KW-0472">Membrane</keyword>
<gene>
    <name evidence="2" type="ORF">FEM03_08545</name>
</gene>
<name>A0A5R8KF78_9BACT</name>
<evidence type="ECO:0008006" key="4">
    <source>
        <dbReference type="Google" id="ProtNLM"/>
    </source>
</evidence>
<dbReference type="EMBL" id="VAUV01000006">
    <property type="protein sequence ID" value="TLD70958.1"/>
    <property type="molecule type" value="Genomic_DNA"/>
</dbReference>
<keyword evidence="1" id="KW-1133">Transmembrane helix</keyword>